<dbReference type="PROSITE" id="PS51257">
    <property type="entry name" value="PROKAR_LIPOPROTEIN"/>
    <property type="match status" value="1"/>
</dbReference>
<reference evidence="2 3" key="1">
    <citation type="submission" date="2016-08" db="EMBL/GenBank/DDBJ databases">
        <authorList>
            <person name="Seilhamer J.J."/>
        </authorList>
    </citation>
    <scope>NUCLEOTIDE SEQUENCE [LARGE SCALE GENOMIC DNA]</scope>
    <source>
        <strain evidence="2 3">KH-21-114</strain>
    </source>
</reference>
<dbReference type="RefSeq" id="WP_103447399.1">
    <property type="nucleotide sequence ID" value="NZ_MINH01000019.1"/>
</dbReference>
<dbReference type="EMBL" id="MINH01000019">
    <property type="protein sequence ID" value="POG10627.1"/>
    <property type="molecule type" value="Genomic_DNA"/>
</dbReference>
<dbReference type="OrthoDB" id="6960198at2"/>
<keyword evidence="1" id="KW-0732">Signal</keyword>
<proteinExistence type="predicted"/>
<evidence type="ECO:0000313" key="2">
    <source>
        <dbReference type="EMBL" id="POG10627.1"/>
    </source>
</evidence>
<accession>A0A2S3X504</accession>
<dbReference type="AlphaFoldDB" id="A0A2S3X504"/>
<name>A0A2S3X504_PSEPU</name>
<gene>
    <name evidence="2" type="ORF">BGP84_13165</name>
</gene>
<evidence type="ECO:0000313" key="3">
    <source>
        <dbReference type="Proteomes" id="UP000237230"/>
    </source>
</evidence>
<dbReference type="Proteomes" id="UP000237230">
    <property type="component" value="Unassembled WGS sequence"/>
</dbReference>
<feature type="chain" id="PRO_5015409896" description="Lipoprotein" evidence="1">
    <location>
        <begin position="18"/>
        <end position="99"/>
    </location>
</feature>
<evidence type="ECO:0000256" key="1">
    <source>
        <dbReference type="SAM" id="SignalP"/>
    </source>
</evidence>
<sequence>MKSAKLLLSAAVLFTVAGCQTIKPSDQTLKERAEFALNTPVTKVANVRNDSTLTYYTVTTAKGEYNCQMPSGAIVAVGSMGLYEPTPSCLKEGQAIILQ</sequence>
<reference evidence="2 3" key="2">
    <citation type="submission" date="2018-03" db="EMBL/GenBank/DDBJ databases">
        <title>Draft genome of Pseudomonas putida strain KH-21-114.</title>
        <authorList>
            <person name="Yoshizawa S."/>
            <person name="Khan N.H."/>
            <person name="Nishimura M."/>
            <person name="Chiura H.X."/>
            <person name="Ogura Y."/>
            <person name="Hayashi T."/>
            <person name="Kogure K."/>
        </authorList>
    </citation>
    <scope>NUCLEOTIDE SEQUENCE [LARGE SCALE GENOMIC DNA]</scope>
    <source>
        <strain evidence="2 3">KH-21-114</strain>
    </source>
</reference>
<protein>
    <recommendedName>
        <fullName evidence="4">Lipoprotein</fullName>
    </recommendedName>
</protein>
<comment type="caution">
    <text evidence="2">The sequence shown here is derived from an EMBL/GenBank/DDBJ whole genome shotgun (WGS) entry which is preliminary data.</text>
</comment>
<feature type="signal peptide" evidence="1">
    <location>
        <begin position="1"/>
        <end position="17"/>
    </location>
</feature>
<evidence type="ECO:0008006" key="4">
    <source>
        <dbReference type="Google" id="ProtNLM"/>
    </source>
</evidence>
<organism evidence="2 3">
    <name type="scientific">Pseudomonas putida</name>
    <name type="common">Arthrobacter siderocapsulatus</name>
    <dbReference type="NCBI Taxonomy" id="303"/>
    <lineage>
        <taxon>Bacteria</taxon>
        <taxon>Pseudomonadati</taxon>
        <taxon>Pseudomonadota</taxon>
        <taxon>Gammaproteobacteria</taxon>
        <taxon>Pseudomonadales</taxon>
        <taxon>Pseudomonadaceae</taxon>
        <taxon>Pseudomonas</taxon>
    </lineage>
</organism>